<accession>A0ABQ2B6I7</accession>
<gene>
    <name evidence="1" type="ORF">GCM10007368_24280</name>
</gene>
<keyword evidence="2" id="KW-1185">Reference proteome</keyword>
<dbReference type="Pfam" id="PF05331">
    <property type="entry name" value="DUF742"/>
    <property type="match status" value="1"/>
</dbReference>
<evidence type="ECO:0000313" key="1">
    <source>
        <dbReference type="EMBL" id="GGI09059.1"/>
    </source>
</evidence>
<organism evidence="1 2">
    <name type="scientific">Isoptericola cucumis</name>
    <dbReference type="NCBI Taxonomy" id="1776856"/>
    <lineage>
        <taxon>Bacteria</taxon>
        <taxon>Bacillati</taxon>
        <taxon>Actinomycetota</taxon>
        <taxon>Actinomycetes</taxon>
        <taxon>Micrococcales</taxon>
        <taxon>Promicromonosporaceae</taxon>
        <taxon>Isoptericola</taxon>
    </lineage>
</organism>
<name>A0ABQ2B6I7_9MICO</name>
<comment type="caution">
    <text evidence="1">The sequence shown here is derived from an EMBL/GenBank/DDBJ whole genome shotgun (WGS) entry which is preliminary data.</text>
</comment>
<dbReference type="Proteomes" id="UP000632535">
    <property type="component" value="Unassembled WGS sequence"/>
</dbReference>
<dbReference type="PANTHER" id="PTHR36221">
    <property type="entry name" value="DUF742 DOMAIN-CONTAINING PROTEIN"/>
    <property type="match status" value="1"/>
</dbReference>
<protein>
    <recommendedName>
        <fullName evidence="3">DUF742 domain-containing protein</fullName>
    </recommendedName>
</protein>
<proteinExistence type="predicted"/>
<sequence>MPVQKPVQKPTDGYHDHPVRSYVLTGGRAHPTRNTLRPETLLCAVDDGRELPLGAGRHERALLETCRGTLSLAELAAYLRLPASLVAVLVSDLIDAGYLAVRSGGAHDLPGIDLLEEVLDGLRNF</sequence>
<dbReference type="RefSeq" id="WP_188523957.1">
    <property type="nucleotide sequence ID" value="NZ_BMDG01000007.1"/>
</dbReference>
<dbReference type="InterPro" id="IPR007995">
    <property type="entry name" value="DUF742"/>
</dbReference>
<evidence type="ECO:0000313" key="2">
    <source>
        <dbReference type="Proteomes" id="UP000632535"/>
    </source>
</evidence>
<evidence type="ECO:0008006" key="3">
    <source>
        <dbReference type="Google" id="ProtNLM"/>
    </source>
</evidence>
<dbReference type="EMBL" id="BMDG01000007">
    <property type="protein sequence ID" value="GGI09059.1"/>
    <property type="molecule type" value="Genomic_DNA"/>
</dbReference>
<reference evidence="2" key="1">
    <citation type="journal article" date="2019" name="Int. J. Syst. Evol. Microbiol.">
        <title>The Global Catalogue of Microorganisms (GCM) 10K type strain sequencing project: providing services to taxonomists for standard genome sequencing and annotation.</title>
        <authorList>
            <consortium name="The Broad Institute Genomics Platform"/>
            <consortium name="The Broad Institute Genome Sequencing Center for Infectious Disease"/>
            <person name="Wu L."/>
            <person name="Ma J."/>
        </authorList>
    </citation>
    <scope>NUCLEOTIDE SEQUENCE [LARGE SCALE GENOMIC DNA]</scope>
    <source>
        <strain evidence="2">CCM 8653</strain>
    </source>
</reference>
<dbReference type="PANTHER" id="PTHR36221:SF1">
    <property type="entry name" value="DUF742 DOMAIN-CONTAINING PROTEIN"/>
    <property type="match status" value="1"/>
</dbReference>